<dbReference type="PANTHER" id="PTHR14790">
    <property type="entry name" value="RECQ-MEDIATED GENOME INSTABILITY PROTEIN 1 RMI1"/>
    <property type="match status" value="1"/>
</dbReference>
<dbReference type="GO" id="GO:0031422">
    <property type="term" value="C:RecQ family helicase-topoisomerase III complex"/>
    <property type="evidence" value="ECO:0007669"/>
    <property type="project" value="TreeGrafter"/>
</dbReference>
<feature type="compositionally biased region" description="Polar residues" evidence="7">
    <location>
        <begin position="546"/>
        <end position="559"/>
    </location>
</feature>
<dbReference type="FunFam" id="1.10.8.1020:FF:000001">
    <property type="entry name" value="RecQ-mediated genome instability protein 1"/>
    <property type="match status" value="1"/>
</dbReference>
<comment type="similarity">
    <text evidence="2">Belongs to the RMI1 family.</text>
</comment>
<feature type="compositionally biased region" description="Basic and acidic residues" evidence="7">
    <location>
        <begin position="501"/>
        <end position="516"/>
    </location>
</feature>
<feature type="region of interest" description="Disordered" evidence="7">
    <location>
        <begin position="501"/>
        <end position="521"/>
    </location>
</feature>
<dbReference type="PANTHER" id="PTHR14790:SF15">
    <property type="entry name" value="RECQ-MEDIATED GENOME INSTABILITY PROTEIN 1"/>
    <property type="match status" value="1"/>
</dbReference>
<feature type="region of interest" description="Disordered" evidence="7">
    <location>
        <begin position="377"/>
        <end position="447"/>
    </location>
</feature>
<dbReference type="Pfam" id="PF21000">
    <property type="entry name" value="RMI1_N_N"/>
    <property type="match status" value="1"/>
</dbReference>
<dbReference type="GO" id="GO:0000166">
    <property type="term" value="F:nucleotide binding"/>
    <property type="evidence" value="ECO:0007669"/>
    <property type="project" value="InterPro"/>
</dbReference>
<evidence type="ECO:0000313" key="11">
    <source>
        <dbReference type="EMBL" id="CAK6950524.1"/>
    </source>
</evidence>
<keyword evidence="5" id="KW-0539">Nucleus</keyword>
<feature type="domain" description="RMI1 N-terminal" evidence="10">
    <location>
        <begin position="16"/>
        <end position="66"/>
    </location>
</feature>
<feature type="region of interest" description="Disordered" evidence="7">
    <location>
        <begin position="218"/>
        <end position="318"/>
    </location>
</feature>
<dbReference type="InterPro" id="IPR042470">
    <property type="entry name" value="RMI1_N_C_sf"/>
</dbReference>
<dbReference type="GO" id="GO:0000712">
    <property type="term" value="P:resolution of meiotic recombination intermediates"/>
    <property type="evidence" value="ECO:0007669"/>
    <property type="project" value="TreeGrafter"/>
</dbReference>
<dbReference type="Pfam" id="PF08585">
    <property type="entry name" value="RMI1_N_C"/>
    <property type="match status" value="1"/>
</dbReference>
<evidence type="ECO:0000259" key="10">
    <source>
        <dbReference type="Pfam" id="PF21000"/>
    </source>
</evidence>
<gene>
    <name evidence="11" type="ORF">FSCOSCO3_A004789</name>
</gene>
<feature type="compositionally biased region" description="Basic and acidic residues" evidence="7">
    <location>
        <begin position="384"/>
        <end position="396"/>
    </location>
</feature>
<comment type="function">
    <text evidence="6">Essential component of the RMI complex, a complex that plays an important role in the processing of homologous recombination intermediates to limit DNA crossover formation in cells. Promotes TOP3A binding to double Holliday junctions (DHJ) and hence stimulates TOP3A-mediated dissolution. Required for BLM phosphorylation during mitosis. Within the BLM complex, required for BLM and TOP3A stability.</text>
</comment>
<feature type="domain" description="RecQ mediated genome instability protein 1 OB-fold" evidence="8">
    <location>
        <begin position="72"/>
        <end position="208"/>
    </location>
</feature>
<dbReference type="InterPro" id="IPR044881">
    <property type="entry name" value="RMI1_N_N_sf"/>
</dbReference>
<comment type="subcellular location">
    <subcellularLocation>
        <location evidence="1">Nucleus</location>
    </subcellularLocation>
</comment>
<dbReference type="GO" id="GO:0000724">
    <property type="term" value="P:double-strand break repair via homologous recombination"/>
    <property type="evidence" value="ECO:0007669"/>
    <property type="project" value="TreeGrafter"/>
</dbReference>
<evidence type="ECO:0000313" key="12">
    <source>
        <dbReference type="Proteomes" id="UP001314229"/>
    </source>
</evidence>
<dbReference type="AlphaFoldDB" id="A0AAV1MVA9"/>
<feature type="region of interest" description="Disordered" evidence="7">
    <location>
        <begin position="541"/>
        <end position="575"/>
    </location>
</feature>
<dbReference type="Gene3D" id="1.10.8.1020">
    <property type="entry name" value="RecQ-mediated genome instability protein 1, N-terminal domain"/>
    <property type="match status" value="1"/>
</dbReference>
<feature type="region of interest" description="Disordered" evidence="7">
    <location>
        <begin position="459"/>
        <end position="479"/>
    </location>
</feature>
<accession>A0AAV1MVA9</accession>
<proteinExistence type="inferred from homology"/>
<evidence type="ECO:0000259" key="8">
    <source>
        <dbReference type="Pfam" id="PF08585"/>
    </source>
</evidence>
<dbReference type="EMBL" id="CAWUFR010000004">
    <property type="protein sequence ID" value="CAK6950524.1"/>
    <property type="molecule type" value="Genomic_DNA"/>
</dbReference>
<comment type="caution">
    <text evidence="11">The sequence shown here is derived from an EMBL/GenBank/DDBJ whole genome shotgun (WGS) entry which is preliminary data.</text>
</comment>
<protein>
    <recommendedName>
        <fullName evidence="3">RecQ-mediated genome instability protein 1</fullName>
    </recommendedName>
</protein>
<evidence type="ECO:0000259" key="9">
    <source>
        <dbReference type="Pfam" id="PF16099"/>
    </source>
</evidence>
<name>A0AAV1MVA9_SCOSC</name>
<feature type="compositionally biased region" description="Low complexity" evidence="7">
    <location>
        <begin position="421"/>
        <end position="434"/>
    </location>
</feature>
<sequence>MAPEIQVVVRATQTWLQSSWHVQVPFAWLEACVEWLQEEAGGAGRLSQQQINQQALDQWLLTDLRDLDYPVLPEGLAQPQKTELRGIFCVQVDSLLDISQPAYGQLQKWRGTACANDEVSAITQNTQRPWEARTTRMLLLQVTDGVQSLEAMEYQPIPALTSALRPGVKLQLQGNMVCRLGMLLLGPSNVKVLGGEVEDLVDRNNQERVLCRTLGLPEEQQQDGEEAQPSHQGNQESEDLELDDQDLLASLEAQEEVERPPVWPVRDSGYRTRSEPSTQSLRSSSVRSLISSASSRSEASAHSYSSGLTQSSRGGSVQGYRHIDEQEESDLIDHLSSDHVIQQENTDHSMADEDFPDEDFDDLPLDELDSVIFQESTDVTARSDSGHRSTSQDHNRITGSSSDRTTKPQTAQFEQPILTGSASRLSSSNSRFTSQQRDSQSCMRGALGPSVEANFKPVFSSTASEPSCERGRSLTNDESDFMDEDMDCFLEEVDTYGVQTREPDVHQGPSRDREYATKQTETSGTGFKVTCKSSSNVADTFKESSHSVPQRQSHTSSSAEFHRLSARNDPQGDSTVPVLSLTSPPFTYLCLLDELISKPHPHSIKICIKAFIVTLLGKLSSNNGVWRVSATISDGTGYLDVELSDEVLIGLLSFSVAEKGALKRDPARRHELDAGMRRCQEELVDMCCVMTIAVEPEGKNAVVTKADPVNEKVLQELERKVRDRRK</sequence>
<dbReference type="GO" id="GO:0016604">
    <property type="term" value="C:nuclear body"/>
    <property type="evidence" value="ECO:0007669"/>
    <property type="project" value="TreeGrafter"/>
</dbReference>
<dbReference type="FunFam" id="2.40.50.770:FF:000002">
    <property type="entry name" value="recQ-mediated genome instability protein 1"/>
    <property type="match status" value="1"/>
</dbReference>
<dbReference type="SMART" id="SM01161">
    <property type="entry name" value="DUF1767"/>
    <property type="match status" value="1"/>
</dbReference>
<feature type="compositionally biased region" description="Acidic residues" evidence="7">
    <location>
        <begin position="236"/>
        <end position="246"/>
    </location>
</feature>
<feature type="domain" description="RecQ-mediated genome instability protein 1 C-terminal OB-fold" evidence="9">
    <location>
        <begin position="583"/>
        <end position="721"/>
    </location>
</feature>
<organism evidence="11 12">
    <name type="scientific">Scomber scombrus</name>
    <name type="common">Atlantic mackerel</name>
    <name type="synonym">Scomber vernalis</name>
    <dbReference type="NCBI Taxonomy" id="13677"/>
    <lineage>
        <taxon>Eukaryota</taxon>
        <taxon>Metazoa</taxon>
        <taxon>Chordata</taxon>
        <taxon>Craniata</taxon>
        <taxon>Vertebrata</taxon>
        <taxon>Euteleostomi</taxon>
        <taxon>Actinopterygii</taxon>
        <taxon>Neopterygii</taxon>
        <taxon>Teleostei</taxon>
        <taxon>Neoteleostei</taxon>
        <taxon>Acanthomorphata</taxon>
        <taxon>Pelagiaria</taxon>
        <taxon>Scombriformes</taxon>
        <taxon>Scombridae</taxon>
        <taxon>Scomber</taxon>
    </lineage>
</organism>
<reference evidence="11 12" key="1">
    <citation type="submission" date="2024-01" db="EMBL/GenBank/DDBJ databases">
        <authorList>
            <person name="Alioto T."/>
            <person name="Alioto T."/>
            <person name="Gomez Garrido J."/>
        </authorList>
    </citation>
    <scope>NUCLEOTIDE SEQUENCE [LARGE SCALE GENOMIC DNA]</scope>
</reference>
<dbReference type="InterPro" id="IPR032199">
    <property type="entry name" value="RMI1_C"/>
</dbReference>
<dbReference type="Gene3D" id="2.40.50.770">
    <property type="entry name" value="RecQ-mediated genome instability protein Rmi1, C-terminal domain"/>
    <property type="match status" value="1"/>
</dbReference>
<evidence type="ECO:0000256" key="2">
    <source>
        <dbReference type="ARBA" id="ARBA00006395"/>
    </source>
</evidence>
<keyword evidence="12" id="KW-1185">Reference proteome</keyword>
<evidence type="ECO:0000256" key="4">
    <source>
        <dbReference type="ARBA" id="ARBA00022705"/>
    </source>
</evidence>
<evidence type="ECO:0000256" key="7">
    <source>
        <dbReference type="SAM" id="MobiDB-lite"/>
    </source>
</evidence>
<evidence type="ECO:0000256" key="3">
    <source>
        <dbReference type="ARBA" id="ARBA00018987"/>
    </source>
</evidence>
<keyword evidence="4" id="KW-0235">DNA replication</keyword>
<evidence type="ECO:0000256" key="6">
    <source>
        <dbReference type="ARBA" id="ARBA00024977"/>
    </source>
</evidence>
<dbReference type="Gene3D" id="2.40.50.510">
    <property type="match status" value="1"/>
</dbReference>
<evidence type="ECO:0000256" key="1">
    <source>
        <dbReference type="ARBA" id="ARBA00004123"/>
    </source>
</evidence>
<dbReference type="Pfam" id="PF16099">
    <property type="entry name" value="RMI1_C"/>
    <property type="match status" value="1"/>
</dbReference>
<dbReference type="GO" id="GO:0006260">
    <property type="term" value="P:DNA replication"/>
    <property type="evidence" value="ECO:0007669"/>
    <property type="project" value="UniProtKB-KW"/>
</dbReference>
<dbReference type="InterPro" id="IPR049363">
    <property type="entry name" value="RMI1_N"/>
</dbReference>
<feature type="compositionally biased region" description="Polar residues" evidence="7">
    <location>
        <begin position="397"/>
        <end position="413"/>
    </location>
</feature>
<dbReference type="InterPro" id="IPR013894">
    <property type="entry name" value="RMI1_OB"/>
</dbReference>
<feature type="compositionally biased region" description="Low complexity" evidence="7">
    <location>
        <begin position="277"/>
        <end position="308"/>
    </location>
</feature>
<evidence type="ECO:0000256" key="5">
    <source>
        <dbReference type="ARBA" id="ARBA00023242"/>
    </source>
</evidence>
<dbReference type="Proteomes" id="UP001314229">
    <property type="component" value="Unassembled WGS sequence"/>
</dbReference>